<sequence>MAISAQVAVREVALHMEEALSGADHAVGISLPVAVPLTDGFPPRVSLAQVAQSAASPDGVAGVRPIKPLSRWYQEVRRAVESMASRRNTVPVDVPSGGAGNLVAAIEQRLGVVRIAAEIDLSDDGTCSAAWRKDFLLVTRSHVAVLTLTIDD</sequence>
<dbReference type="EMBL" id="JACHJG010000012">
    <property type="protein sequence ID" value="MBB4889304.1"/>
    <property type="molecule type" value="Genomic_DNA"/>
</dbReference>
<protein>
    <submittedName>
        <fullName evidence="1">Uncharacterized protein</fullName>
    </submittedName>
</protein>
<proteinExistence type="predicted"/>
<name>A0A7W7LFX4_STRNE</name>
<organism evidence="1 2">
    <name type="scientific">Streptomyces netropsis</name>
    <name type="common">Streptoverticillium netropsis</name>
    <dbReference type="NCBI Taxonomy" id="55404"/>
    <lineage>
        <taxon>Bacteria</taxon>
        <taxon>Bacillati</taxon>
        <taxon>Actinomycetota</taxon>
        <taxon>Actinomycetes</taxon>
        <taxon>Kitasatosporales</taxon>
        <taxon>Streptomycetaceae</taxon>
        <taxon>Streptomyces</taxon>
    </lineage>
</organism>
<evidence type="ECO:0000313" key="1">
    <source>
        <dbReference type="EMBL" id="MBB4889304.1"/>
    </source>
</evidence>
<dbReference type="Proteomes" id="UP000556436">
    <property type="component" value="Unassembled WGS sequence"/>
</dbReference>
<gene>
    <name evidence="1" type="ORF">FHS38_005379</name>
</gene>
<dbReference type="AlphaFoldDB" id="A0A7W7LFX4"/>
<reference evidence="1 2" key="1">
    <citation type="submission" date="2020-08" db="EMBL/GenBank/DDBJ databases">
        <title>Genomic Encyclopedia of Type Strains, Phase III (KMG-III): the genomes of soil and plant-associated and newly described type strains.</title>
        <authorList>
            <person name="Whitman W."/>
        </authorList>
    </citation>
    <scope>NUCLEOTIDE SEQUENCE [LARGE SCALE GENOMIC DNA]</scope>
    <source>
        <strain evidence="1 2">CECT 3265</strain>
    </source>
</reference>
<keyword evidence="2" id="KW-1185">Reference proteome</keyword>
<evidence type="ECO:0000313" key="2">
    <source>
        <dbReference type="Proteomes" id="UP000556436"/>
    </source>
</evidence>
<comment type="caution">
    <text evidence="1">The sequence shown here is derived from an EMBL/GenBank/DDBJ whole genome shotgun (WGS) entry which is preliminary data.</text>
</comment>
<accession>A0A7W7LFX4</accession>
<dbReference type="RefSeq" id="WP_184737590.1">
    <property type="nucleotide sequence ID" value="NZ_BMRW01000018.1"/>
</dbReference>